<evidence type="ECO:0000256" key="2">
    <source>
        <dbReference type="ARBA" id="ARBA00023125"/>
    </source>
</evidence>
<comment type="caution">
    <text evidence="5">The sequence shown here is derived from an EMBL/GenBank/DDBJ whole genome shotgun (WGS) entry which is preliminary data.</text>
</comment>
<evidence type="ECO:0000256" key="1">
    <source>
        <dbReference type="ARBA" id="ARBA00023015"/>
    </source>
</evidence>
<reference evidence="5" key="1">
    <citation type="journal article" date="2014" name="Front. Microbiol.">
        <title>High frequency of phylogenetically diverse reductive dehalogenase-homologous genes in deep subseafloor sedimentary metagenomes.</title>
        <authorList>
            <person name="Kawai M."/>
            <person name="Futagami T."/>
            <person name="Toyoda A."/>
            <person name="Takaki Y."/>
            <person name="Nishi S."/>
            <person name="Hori S."/>
            <person name="Arai W."/>
            <person name="Tsubouchi T."/>
            <person name="Morono Y."/>
            <person name="Uchiyama I."/>
            <person name="Ito T."/>
            <person name="Fujiyama A."/>
            <person name="Inagaki F."/>
            <person name="Takami H."/>
        </authorList>
    </citation>
    <scope>NUCLEOTIDE SEQUENCE</scope>
    <source>
        <strain evidence="5">Expedition CK06-06</strain>
    </source>
</reference>
<dbReference type="GO" id="GO:0003700">
    <property type="term" value="F:DNA-binding transcription factor activity"/>
    <property type="evidence" value="ECO:0007669"/>
    <property type="project" value="InterPro"/>
</dbReference>
<dbReference type="PANTHER" id="PTHR43537:SF49">
    <property type="entry name" value="TRANSCRIPTIONAL REGULATORY PROTEIN"/>
    <property type="match status" value="1"/>
</dbReference>
<dbReference type="InterPro" id="IPR036388">
    <property type="entry name" value="WH-like_DNA-bd_sf"/>
</dbReference>
<evidence type="ECO:0000256" key="3">
    <source>
        <dbReference type="ARBA" id="ARBA00023163"/>
    </source>
</evidence>
<sequence length="81" mass="9327">MEDIFQNIGSQQTLSQKIERTLETAIREKKLPIGSKLPTEHEMCKSFGVSRTALREALHRLSARGLINIQKGRFIHCMYKL</sequence>
<dbReference type="PANTHER" id="PTHR43537">
    <property type="entry name" value="TRANSCRIPTIONAL REGULATOR, GNTR FAMILY"/>
    <property type="match status" value="1"/>
</dbReference>
<gene>
    <name evidence="5" type="ORF">S01H4_55807</name>
</gene>
<dbReference type="InterPro" id="IPR000524">
    <property type="entry name" value="Tscrpt_reg_HTH_GntR"/>
</dbReference>
<dbReference type="PRINTS" id="PR00035">
    <property type="entry name" value="HTHGNTR"/>
</dbReference>
<dbReference type="SUPFAM" id="SSF46785">
    <property type="entry name" value="Winged helix' DNA-binding domain"/>
    <property type="match status" value="1"/>
</dbReference>
<name>X1DL87_9ZZZZ</name>
<dbReference type="InterPro" id="IPR036390">
    <property type="entry name" value="WH_DNA-bd_sf"/>
</dbReference>
<dbReference type="AlphaFoldDB" id="X1DL87"/>
<protein>
    <recommendedName>
        <fullName evidence="4">HTH gntR-type domain-containing protein</fullName>
    </recommendedName>
</protein>
<dbReference type="SMART" id="SM00345">
    <property type="entry name" value="HTH_GNTR"/>
    <property type="match status" value="1"/>
</dbReference>
<keyword evidence="2" id="KW-0238">DNA-binding</keyword>
<dbReference type="PROSITE" id="PS50949">
    <property type="entry name" value="HTH_GNTR"/>
    <property type="match status" value="1"/>
</dbReference>
<dbReference type="CDD" id="cd07377">
    <property type="entry name" value="WHTH_GntR"/>
    <property type="match status" value="1"/>
</dbReference>
<proteinExistence type="predicted"/>
<dbReference type="Gene3D" id="1.10.10.10">
    <property type="entry name" value="Winged helix-like DNA-binding domain superfamily/Winged helix DNA-binding domain"/>
    <property type="match status" value="1"/>
</dbReference>
<evidence type="ECO:0000313" key="5">
    <source>
        <dbReference type="EMBL" id="GAH09025.1"/>
    </source>
</evidence>
<organism evidence="5">
    <name type="scientific">marine sediment metagenome</name>
    <dbReference type="NCBI Taxonomy" id="412755"/>
    <lineage>
        <taxon>unclassified sequences</taxon>
        <taxon>metagenomes</taxon>
        <taxon>ecological metagenomes</taxon>
    </lineage>
</organism>
<accession>X1DL87</accession>
<dbReference type="Pfam" id="PF00392">
    <property type="entry name" value="GntR"/>
    <property type="match status" value="1"/>
</dbReference>
<evidence type="ECO:0000259" key="4">
    <source>
        <dbReference type="PROSITE" id="PS50949"/>
    </source>
</evidence>
<dbReference type="GO" id="GO:0003677">
    <property type="term" value="F:DNA binding"/>
    <property type="evidence" value="ECO:0007669"/>
    <property type="project" value="UniProtKB-KW"/>
</dbReference>
<dbReference type="EMBL" id="BART01032257">
    <property type="protein sequence ID" value="GAH09025.1"/>
    <property type="molecule type" value="Genomic_DNA"/>
</dbReference>
<keyword evidence="1" id="KW-0805">Transcription regulation</keyword>
<feature type="domain" description="HTH gntR-type" evidence="4">
    <location>
        <begin position="12"/>
        <end position="80"/>
    </location>
</feature>
<keyword evidence="3" id="KW-0804">Transcription</keyword>